<organism evidence="4 5">
    <name type="scientific">Azoarcus indigens</name>
    <dbReference type="NCBI Taxonomy" id="29545"/>
    <lineage>
        <taxon>Bacteria</taxon>
        <taxon>Pseudomonadati</taxon>
        <taxon>Pseudomonadota</taxon>
        <taxon>Betaproteobacteria</taxon>
        <taxon>Rhodocyclales</taxon>
        <taxon>Zoogloeaceae</taxon>
        <taxon>Azoarcus</taxon>
    </lineage>
</organism>
<dbReference type="GO" id="GO:0009279">
    <property type="term" value="C:cell outer membrane"/>
    <property type="evidence" value="ECO:0007669"/>
    <property type="project" value="UniProtKB-SubCell"/>
</dbReference>
<dbReference type="EMBL" id="SNVV01000011">
    <property type="protein sequence ID" value="TDN49641.1"/>
    <property type="molecule type" value="Genomic_DNA"/>
</dbReference>
<evidence type="ECO:0000256" key="1">
    <source>
        <dbReference type="ARBA" id="ARBA00004442"/>
    </source>
</evidence>
<comment type="subcellular location">
    <subcellularLocation>
        <location evidence="1">Cell outer membrane</location>
    </subcellularLocation>
</comment>
<keyword evidence="3" id="KW-0998">Cell outer membrane</keyword>
<protein>
    <submittedName>
        <fullName evidence="4">TonB-dependent receptor-like protein</fullName>
    </submittedName>
</protein>
<evidence type="ECO:0000256" key="3">
    <source>
        <dbReference type="ARBA" id="ARBA00023237"/>
    </source>
</evidence>
<sequence>MGGARVHPDGAATGGEGFRDVGRDYRGAVGRLLFAGGTHAGGLDPGPPSVPLAQPRPAGVVAQPSNDATPSAAIKVVLPGYALFNALACYQVDAKTDVALNVSKLFDRTHYRRHGFHGGAIFGDPRRIALSLNSRF</sequence>
<evidence type="ECO:0000313" key="5">
    <source>
        <dbReference type="Proteomes" id="UP000295129"/>
    </source>
</evidence>
<comment type="caution">
    <text evidence="4">The sequence shown here is derived from an EMBL/GenBank/DDBJ whole genome shotgun (WGS) entry which is preliminary data.</text>
</comment>
<name>A0A4R6DWK7_9RHOO</name>
<keyword evidence="2" id="KW-0472">Membrane</keyword>
<dbReference type="InterPro" id="IPR036942">
    <property type="entry name" value="Beta-barrel_TonB_sf"/>
</dbReference>
<gene>
    <name evidence="4" type="ORF">C7389_111120</name>
</gene>
<reference evidence="4 5" key="1">
    <citation type="submission" date="2019-03" db="EMBL/GenBank/DDBJ databases">
        <title>Genomic Encyclopedia of Type Strains, Phase IV (KMG-IV): sequencing the most valuable type-strain genomes for metagenomic binning, comparative biology and taxonomic classification.</title>
        <authorList>
            <person name="Goeker M."/>
        </authorList>
    </citation>
    <scope>NUCLEOTIDE SEQUENCE [LARGE SCALE GENOMIC DNA]</scope>
    <source>
        <strain evidence="4 5">DSM 12121</strain>
    </source>
</reference>
<dbReference type="Proteomes" id="UP000295129">
    <property type="component" value="Unassembled WGS sequence"/>
</dbReference>
<accession>A0A4R6DWK7</accession>
<dbReference type="Gene3D" id="2.40.170.20">
    <property type="entry name" value="TonB-dependent receptor, beta-barrel domain"/>
    <property type="match status" value="1"/>
</dbReference>
<dbReference type="AlphaFoldDB" id="A0A4R6DWK7"/>
<keyword evidence="5" id="KW-1185">Reference proteome</keyword>
<dbReference type="SUPFAM" id="SSF56935">
    <property type="entry name" value="Porins"/>
    <property type="match status" value="1"/>
</dbReference>
<evidence type="ECO:0000256" key="2">
    <source>
        <dbReference type="ARBA" id="ARBA00023136"/>
    </source>
</evidence>
<evidence type="ECO:0000313" key="4">
    <source>
        <dbReference type="EMBL" id="TDN49641.1"/>
    </source>
</evidence>
<keyword evidence="4" id="KW-0675">Receptor</keyword>
<proteinExistence type="predicted"/>